<gene>
    <name evidence="2" type="ORF">E4U56_006907</name>
</gene>
<dbReference type="AlphaFoldDB" id="A0A9P7N0U6"/>
<feature type="region of interest" description="Disordered" evidence="1">
    <location>
        <begin position="1"/>
        <end position="72"/>
    </location>
</feature>
<protein>
    <submittedName>
        <fullName evidence="2">Uncharacterized protein</fullName>
    </submittedName>
</protein>
<reference evidence="2" key="1">
    <citation type="journal article" date="2020" name="bioRxiv">
        <title>Whole genome comparisons of ergot fungi reveals the divergence and evolution of species within the genus Claviceps are the result of varying mechanisms driving genome evolution and host range expansion.</title>
        <authorList>
            <person name="Wyka S.A."/>
            <person name="Mondo S.J."/>
            <person name="Liu M."/>
            <person name="Dettman J."/>
            <person name="Nalam V."/>
            <person name="Broders K.D."/>
        </authorList>
    </citation>
    <scope>NUCLEOTIDE SEQUENCE</scope>
    <source>
        <strain evidence="2">CCC 1102</strain>
    </source>
</reference>
<organism evidence="2 3">
    <name type="scientific">Claviceps arundinis</name>
    <dbReference type="NCBI Taxonomy" id="1623583"/>
    <lineage>
        <taxon>Eukaryota</taxon>
        <taxon>Fungi</taxon>
        <taxon>Dikarya</taxon>
        <taxon>Ascomycota</taxon>
        <taxon>Pezizomycotina</taxon>
        <taxon>Sordariomycetes</taxon>
        <taxon>Hypocreomycetidae</taxon>
        <taxon>Hypocreales</taxon>
        <taxon>Clavicipitaceae</taxon>
        <taxon>Claviceps</taxon>
    </lineage>
</organism>
<feature type="region of interest" description="Disordered" evidence="1">
    <location>
        <begin position="208"/>
        <end position="239"/>
    </location>
</feature>
<comment type="caution">
    <text evidence="2">The sequence shown here is derived from an EMBL/GenBank/DDBJ whole genome shotgun (WGS) entry which is preliminary data.</text>
</comment>
<proteinExistence type="predicted"/>
<dbReference type="EMBL" id="SRPS01000006">
    <property type="protein sequence ID" value="KAG5977788.1"/>
    <property type="molecule type" value="Genomic_DNA"/>
</dbReference>
<dbReference type="Proteomes" id="UP000784919">
    <property type="component" value="Unassembled WGS sequence"/>
</dbReference>
<evidence type="ECO:0000256" key="1">
    <source>
        <dbReference type="SAM" id="MobiDB-lite"/>
    </source>
</evidence>
<feature type="compositionally biased region" description="Polar residues" evidence="1">
    <location>
        <begin position="226"/>
        <end position="239"/>
    </location>
</feature>
<name>A0A9P7N0U6_9HYPO</name>
<accession>A0A9P7N0U6</accession>
<evidence type="ECO:0000313" key="3">
    <source>
        <dbReference type="Proteomes" id="UP000784919"/>
    </source>
</evidence>
<evidence type="ECO:0000313" key="2">
    <source>
        <dbReference type="EMBL" id="KAG5977788.1"/>
    </source>
</evidence>
<sequence>MLQLSTTNDCAVECPSEQGAGGVEARQKRPVGSRQAEVHDGEIPPKSPPKQTPGYDVIQSQSVTPADENGTLPLQKALGLDNSAQKDVADGSRTLSVNLVMTDETTRYMRPDGPSSRPVSCPQACLTSVDDLAALQQATSAPAHLRIEEPSPRMHSSWQRLDARLRRNRMCFTFLSSRTRADVLAANAVQMQQQDLDAEGILTRDFALEPAAPSSDTPEEHVMMPVQSSTDLQDSPSVG</sequence>
<dbReference type="OrthoDB" id="4956733at2759"/>